<dbReference type="InterPro" id="IPR035418">
    <property type="entry name" value="AraC-bd_2"/>
</dbReference>
<dbReference type="SMART" id="SM00342">
    <property type="entry name" value="HTH_ARAC"/>
    <property type="match status" value="1"/>
</dbReference>
<organism evidence="5 6">
    <name type="scientific">Exilibacterium tricleocarpae</name>
    <dbReference type="NCBI Taxonomy" id="2591008"/>
    <lineage>
        <taxon>Bacteria</taxon>
        <taxon>Pseudomonadati</taxon>
        <taxon>Pseudomonadota</taxon>
        <taxon>Gammaproteobacteria</taxon>
        <taxon>Cellvibrionales</taxon>
        <taxon>Cellvibrionaceae</taxon>
        <taxon>Exilibacterium</taxon>
    </lineage>
</organism>
<comment type="caution">
    <text evidence="5">The sequence shown here is derived from an EMBL/GenBank/DDBJ whole genome shotgun (WGS) entry which is preliminary data.</text>
</comment>
<dbReference type="GO" id="GO:0003700">
    <property type="term" value="F:DNA-binding transcription factor activity"/>
    <property type="evidence" value="ECO:0007669"/>
    <property type="project" value="InterPro"/>
</dbReference>
<dbReference type="EMBL" id="VHSG01000024">
    <property type="protein sequence ID" value="TQV70541.1"/>
    <property type="molecule type" value="Genomic_DNA"/>
</dbReference>
<dbReference type="PROSITE" id="PS00041">
    <property type="entry name" value="HTH_ARAC_FAMILY_1"/>
    <property type="match status" value="1"/>
</dbReference>
<reference evidence="5 6" key="1">
    <citation type="submission" date="2019-06" db="EMBL/GenBank/DDBJ databases">
        <title>Whole genome sequence for Cellvibrionaceae sp. R142.</title>
        <authorList>
            <person name="Wang G."/>
        </authorList>
    </citation>
    <scope>NUCLEOTIDE SEQUENCE [LARGE SCALE GENOMIC DNA]</scope>
    <source>
        <strain evidence="5 6">R142</strain>
    </source>
</reference>
<dbReference type="Gene3D" id="1.10.10.60">
    <property type="entry name" value="Homeodomain-like"/>
    <property type="match status" value="1"/>
</dbReference>
<dbReference type="Pfam" id="PF14525">
    <property type="entry name" value="AraC_binding_2"/>
    <property type="match status" value="1"/>
</dbReference>
<proteinExistence type="predicted"/>
<protein>
    <submittedName>
        <fullName evidence="5">Helix-turn-helix domain-containing protein</fullName>
    </submittedName>
</protein>
<dbReference type="InterPro" id="IPR020449">
    <property type="entry name" value="Tscrpt_reg_AraC-type_HTH"/>
</dbReference>
<dbReference type="InterPro" id="IPR018062">
    <property type="entry name" value="HTH_AraC-typ_CS"/>
</dbReference>
<dbReference type="PANTHER" id="PTHR43280:SF31">
    <property type="entry name" value="TRANSCRIPTIONAL REGULATORY PROTEIN"/>
    <property type="match status" value="1"/>
</dbReference>
<dbReference type="Proteomes" id="UP000319732">
    <property type="component" value="Unassembled WGS sequence"/>
</dbReference>
<evidence type="ECO:0000313" key="6">
    <source>
        <dbReference type="Proteomes" id="UP000319732"/>
    </source>
</evidence>
<dbReference type="AlphaFoldDB" id="A0A545T032"/>
<dbReference type="SUPFAM" id="SSF46689">
    <property type="entry name" value="Homeodomain-like"/>
    <property type="match status" value="1"/>
</dbReference>
<keyword evidence="6" id="KW-1185">Reference proteome</keyword>
<name>A0A545T032_9GAMM</name>
<sequence length="342" mass="39105">MGIKMENFILGDQNTLTFSTESIDNKEKFDYWIETVCKQLIFVDCKRHDNEPFEGTLRTNNLSNITFSEMYTVPQTFFRSKQQLAQLEEDFLIASIPLTFSVEKSINRRPIPSARGDISIFDGSREQFLFVKDSINALIIIIPKASIKHYLPCPEDFAGRVISKNTPTGFLASNYVRTIASQIGRLDPGLESPLGDNLLQLFALALANTKENANQFAPAVKYSLCLQIKRYIEANLHDPDLSPKSIADAHKVSLRYLYNVFEQEKFTVSRFIMMRRLQRSRDALANPENTHLSITAIALDHGFKDTSHFSRTFKKEFGFTAKDLREITFPKQPAHPPLRNRL</sequence>
<dbReference type="InterPro" id="IPR009057">
    <property type="entry name" value="Homeodomain-like_sf"/>
</dbReference>
<keyword evidence="3" id="KW-0804">Transcription</keyword>
<evidence type="ECO:0000256" key="3">
    <source>
        <dbReference type="ARBA" id="ARBA00023163"/>
    </source>
</evidence>
<feature type="domain" description="HTH araC/xylS-type" evidence="4">
    <location>
        <begin position="226"/>
        <end position="327"/>
    </location>
</feature>
<dbReference type="PANTHER" id="PTHR43280">
    <property type="entry name" value="ARAC-FAMILY TRANSCRIPTIONAL REGULATOR"/>
    <property type="match status" value="1"/>
</dbReference>
<dbReference type="PRINTS" id="PR00032">
    <property type="entry name" value="HTHARAC"/>
</dbReference>
<accession>A0A545T032</accession>
<dbReference type="GO" id="GO:0043565">
    <property type="term" value="F:sequence-specific DNA binding"/>
    <property type="evidence" value="ECO:0007669"/>
    <property type="project" value="InterPro"/>
</dbReference>
<dbReference type="InterPro" id="IPR018060">
    <property type="entry name" value="HTH_AraC"/>
</dbReference>
<keyword evidence="1" id="KW-0805">Transcription regulation</keyword>
<dbReference type="PROSITE" id="PS01124">
    <property type="entry name" value="HTH_ARAC_FAMILY_2"/>
    <property type="match status" value="1"/>
</dbReference>
<evidence type="ECO:0000256" key="1">
    <source>
        <dbReference type="ARBA" id="ARBA00023015"/>
    </source>
</evidence>
<gene>
    <name evidence="5" type="ORF">FKG94_21195</name>
</gene>
<keyword evidence="2" id="KW-0238">DNA-binding</keyword>
<evidence type="ECO:0000259" key="4">
    <source>
        <dbReference type="PROSITE" id="PS01124"/>
    </source>
</evidence>
<dbReference type="OrthoDB" id="9816461at2"/>
<evidence type="ECO:0000313" key="5">
    <source>
        <dbReference type="EMBL" id="TQV70541.1"/>
    </source>
</evidence>
<evidence type="ECO:0000256" key="2">
    <source>
        <dbReference type="ARBA" id="ARBA00023125"/>
    </source>
</evidence>
<dbReference type="Pfam" id="PF12833">
    <property type="entry name" value="HTH_18"/>
    <property type="match status" value="1"/>
</dbReference>